<dbReference type="CDD" id="cd00229">
    <property type="entry name" value="SGNH_hydrolase"/>
    <property type="match status" value="1"/>
</dbReference>
<dbReference type="GO" id="GO:0016787">
    <property type="term" value="F:hydrolase activity"/>
    <property type="evidence" value="ECO:0007669"/>
    <property type="project" value="UniProtKB-KW"/>
</dbReference>
<reference evidence="2" key="1">
    <citation type="journal article" date="2021" name="Proc. Natl. Acad. Sci. U.S.A.">
        <title>A Catalog of Tens of Thousands of Viruses from Human Metagenomes Reveals Hidden Associations with Chronic Diseases.</title>
        <authorList>
            <person name="Tisza M.J."/>
            <person name="Buck C.B."/>
        </authorList>
    </citation>
    <scope>NUCLEOTIDE SEQUENCE</scope>
    <source>
        <strain evidence="2">CtOZh10</strain>
    </source>
</reference>
<dbReference type="EMBL" id="BK059088">
    <property type="protein sequence ID" value="DAE28533.1"/>
    <property type="molecule type" value="Genomic_DNA"/>
</dbReference>
<dbReference type="SUPFAM" id="SSF52266">
    <property type="entry name" value="SGNH hydrolase"/>
    <property type="match status" value="1"/>
</dbReference>
<evidence type="ECO:0000313" key="2">
    <source>
        <dbReference type="EMBL" id="DAE28533.1"/>
    </source>
</evidence>
<dbReference type="InterPro" id="IPR013830">
    <property type="entry name" value="SGNH_hydro"/>
</dbReference>
<dbReference type="InterPro" id="IPR036514">
    <property type="entry name" value="SGNH_hydro_sf"/>
</dbReference>
<sequence>MAKTAINIIKKWFKTGSKPTQDQFWSWQDSYWHKDEIIPQENIQNLSTTLSSKADADQLANKANADASGMTDLQAQAWATLLKPHLPTSSTPIDTYTKNEINEKLGKITFRTIVDDNGSTYIPQPISFLQLGSDPNSNIGSPNGEIGMLNWNMYWGNYNKANTGRFNLLLGVNNSTSNDGSNNTILGHYAFNVSKKGNDNVIIGMNAAPKLLAGYSLTLLGAGAGGNLSNEDRTLDDLKQISPVFEEYITGRIGLGSSFGYDKATGRLSSSNSVYVGYNVGNVFNGNTAGATTTIGSIWIGSNAGGGVQYRDYNNVVVGNFFWAHGHLRLYNSVILGNHIDLKYNRDNVLAIHNSATKRCEVANSLIYGEFDNRKLVINGSLTLNAKYVQEESNLDKAKALILGTDGLIKSVPISSFIGSGTPTPVPNAVNKLAGMKISVIGDSISNFGETSTEYTAAKGYSFDDTWVGQLLSMTGGIKGTIDARSGSLVQGNNDPHGFALKRTRVVAQDSDYIFILMGANDQRLEHHPTTPRPLGEIKPKGSLGSITDTSNPNFNTFTGAYQLALEDMLGHYKKSKIVLLTPLKSFNENSNDDTNKGSDRFAERVIELAKFYGVRWIDTRETGFNNYNHDLFYIDGLHPNKAGHKILAQLVVDKILEFGVVNGSGGGTNGYTKAEVDTKLNDLTIGVGNLARNSAAPMFSPNSEGTGNAQVISDRTGYFVRYTPASGKSVGVYGFNMNAEEGIPNTNKGGYTISMDFRHAHTENVTIWGQSVPPNTWVRVKREGWTNETDWVGFNIPVPNLAVDVRYYKIERGTKATDWTPHISELKLGVSEHMIDNFFYWSDALSISRKGATGDELNTVLIRKIPNIDNIIEVQELTIIYNNGTFFRANNPDSQLITHNGVKHFAMPELAPVLTSKGGIKKVYIKALLK</sequence>
<protein>
    <submittedName>
        <fullName evidence="2">Hydrolase</fullName>
    </submittedName>
</protein>
<evidence type="ECO:0000259" key="1">
    <source>
        <dbReference type="Pfam" id="PF13472"/>
    </source>
</evidence>
<name>A0A8S5RBU0_9VIRU</name>
<proteinExistence type="predicted"/>
<keyword evidence="2" id="KW-0378">Hydrolase</keyword>
<dbReference type="Gene3D" id="3.40.50.1110">
    <property type="entry name" value="SGNH hydrolase"/>
    <property type="match status" value="1"/>
</dbReference>
<organism evidence="2">
    <name type="scientific">virus sp. ctOZh10</name>
    <dbReference type="NCBI Taxonomy" id="2828250"/>
    <lineage>
        <taxon>Viruses</taxon>
    </lineage>
</organism>
<accession>A0A8S5RBU0</accession>
<feature type="domain" description="SGNH hydrolase-type esterase" evidence="1">
    <location>
        <begin position="440"/>
        <end position="647"/>
    </location>
</feature>
<dbReference type="Pfam" id="PF13472">
    <property type="entry name" value="Lipase_GDSL_2"/>
    <property type="match status" value="1"/>
</dbReference>